<keyword evidence="2" id="KW-0732">Signal</keyword>
<dbReference type="Proteomes" id="UP000230390">
    <property type="component" value="Unassembled WGS sequence"/>
</dbReference>
<dbReference type="CDD" id="cd01847">
    <property type="entry name" value="Triacylglycerol_lipase_like"/>
    <property type="match status" value="1"/>
</dbReference>
<evidence type="ECO:0000313" key="3">
    <source>
        <dbReference type="EMBL" id="PIL44177.1"/>
    </source>
</evidence>
<reference evidence="3 4" key="1">
    <citation type="submission" date="2017-10" db="EMBL/GenBank/DDBJ databases">
        <title>Massilia psychrophilum sp. nov., a novel purple-pigmented bacterium isolated from Tianshan glacier, Xinjiang Municipality, China.</title>
        <authorList>
            <person name="Wang H."/>
        </authorList>
    </citation>
    <scope>NUCLEOTIDE SEQUENCE [LARGE SCALE GENOMIC DNA]</scope>
    <source>
        <strain evidence="3 4">JCM 30074</strain>
    </source>
</reference>
<evidence type="ECO:0000313" key="4">
    <source>
        <dbReference type="Proteomes" id="UP000230390"/>
    </source>
</evidence>
<dbReference type="Gene3D" id="3.40.50.1110">
    <property type="entry name" value="SGNH hydrolase"/>
    <property type="match status" value="1"/>
</dbReference>
<evidence type="ECO:0000256" key="2">
    <source>
        <dbReference type="SAM" id="SignalP"/>
    </source>
</evidence>
<feature type="chain" id="PRO_5013788979" description="Esterase" evidence="2">
    <location>
        <begin position="21"/>
        <end position="350"/>
    </location>
</feature>
<dbReference type="PROSITE" id="PS51257">
    <property type="entry name" value="PROKAR_LIPOPROTEIN"/>
    <property type="match status" value="1"/>
</dbReference>
<dbReference type="PANTHER" id="PTHR45648">
    <property type="entry name" value="GDSL LIPASE/ACYLHYDROLASE FAMILY PROTEIN (AFU_ORTHOLOGUE AFUA_4G14700)"/>
    <property type="match status" value="1"/>
</dbReference>
<sequence length="350" mass="35458">MRQCCVVLAMLLAALLAACGGDSDEGRRFSSQVIFGDSLADVGTDKVGAIAAGGGGRFTINGNNTAANPALTGQVWSEVIAVQLGLPAPCAAQTGLNGDAAFGFSVPVVNHPGCLGYAQPGARVTAPVGPRHRLTGSPLGQLTVPVVTQIANHLAAVGGRFSGDEVVFVTAGGNDAIFLLDQLAAGNTSPASAVAAMATAGAELADLVRSRIIANGANFIVVNNLPDIAVTPLARLQAPPTQALIAAMVDAFNTALREGLAGAPQVLQIDLFAFTRDQAANPTAYGLTNVTTAACGPNALGGSALLCNASNLKPGDVSHFMFADDAHPTPYEHALVARFIAQRMAANGWL</sequence>
<keyword evidence="1" id="KW-0378">Hydrolase</keyword>
<keyword evidence="4" id="KW-1185">Reference proteome</keyword>
<dbReference type="InterPro" id="IPR051058">
    <property type="entry name" value="GDSL_Est/Lipase"/>
</dbReference>
<dbReference type="AlphaFoldDB" id="A0A2G8TDQ5"/>
<dbReference type="OrthoDB" id="5292073at2"/>
<accession>A0A2G8TDQ5</accession>
<organism evidence="3 4">
    <name type="scientific">Massilia eurypsychrophila</name>
    <dbReference type="NCBI Taxonomy" id="1485217"/>
    <lineage>
        <taxon>Bacteria</taxon>
        <taxon>Pseudomonadati</taxon>
        <taxon>Pseudomonadota</taxon>
        <taxon>Betaproteobacteria</taxon>
        <taxon>Burkholderiales</taxon>
        <taxon>Oxalobacteraceae</taxon>
        <taxon>Telluria group</taxon>
        <taxon>Massilia</taxon>
    </lineage>
</organism>
<gene>
    <name evidence="3" type="ORF">CR105_15890</name>
</gene>
<evidence type="ECO:0000256" key="1">
    <source>
        <dbReference type="ARBA" id="ARBA00022801"/>
    </source>
</evidence>
<dbReference type="SUPFAM" id="SSF52266">
    <property type="entry name" value="SGNH hydrolase"/>
    <property type="match status" value="1"/>
</dbReference>
<comment type="caution">
    <text evidence="3">The sequence shown here is derived from an EMBL/GenBank/DDBJ whole genome shotgun (WGS) entry which is preliminary data.</text>
</comment>
<dbReference type="InterPro" id="IPR001087">
    <property type="entry name" value="GDSL"/>
</dbReference>
<dbReference type="Pfam" id="PF00657">
    <property type="entry name" value="Lipase_GDSL"/>
    <property type="match status" value="1"/>
</dbReference>
<dbReference type="InterPro" id="IPR036514">
    <property type="entry name" value="SGNH_hydro_sf"/>
</dbReference>
<dbReference type="GO" id="GO:0016788">
    <property type="term" value="F:hydrolase activity, acting on ester bonds"/>
    <property type="evidence" value="ECO:0007669"/>
    <property type="project" value="InterPro"/>
</dbReference>
<protein>
    <recommendedName>
        <fullName evidence="5">Esterase</fullName>
    </recommendedName>
</protein>
<feature type="signal peptide" evidence="2">
    <location>
        <begin position="1"/>
        <end position="20"/>
    </location>
</feature>
<proteinExistence type="predicted"/>
<name>A0A2G8TDQ5_9BURK</name>
<dbReference type="EMBL" id="PDOC01000009">
    <property type="protein sequence ID" value="PIL44177.1"/>
    <property type="molecule type" value="Genomic_DNA"/>
</dbReference>
<dbReference type="PANTHER" id="PTHR45648:SF22">
    <property type="entry name" value="GDSL LIPASE_ACYLHYDROLASE FAMILY PROTEIN (AFU_ORTHOLOGUE AFUA_4G14700)"/>
    <property type="match status" value="1"/>
</dbReference>
<evidence type="ECO:0008006" key="5">
    <source>
        <dbReference type="Google" id="ProtNLM"/>
    </source>
</evidence>